<sequence>MLYEAECETKKNYLLLLILTLYYYFFAKLLWIFDNSVFVNAQTLSSLYCSLKRKKSISYFNVILNYHLAS</sequence>
<feature type="transmembrane region" description="Helical" evidence="1">
    <location>
        <begin position="12"/>
        <end position="33"/>
    </location>
</feature>
<dbReference type="AlphaFoldDB" id="A0A1J3GCZ7"/>
<evidence type="ECO:0000256" key="1">
    <source>
        <dbReference type="SAM" id="Phobius"/>
    </source>
</evidence>
<accession>A0A1J3GCZ7</accession>
<reference evidence="2" key="1">
    <citation type="submission" date="2016-07" db="EMBL/GenBank/DDBJ databases">
        <title>De novo transcriptome assembly of four accessions of the metal hyperaccumulator plant Noccaea caerulescens.</title>
        <authorList>
            <person name="Blande D."/>
            <person name="Halimaa P."/>
            <person name="Tervahauta A.I."/>
            <person name="Aarts M.G."/>
            <person name="Karenlampi S.O."/>
        </authorList>
    </citation>
    <scope>NUCLEOTIDE SEQUENCE</scope>
</reference>
<gene>
    <name evidence="2" type="ORF">LE_TR5445_c8_g1_i1_g.20234</name>
</gene>
<proteinExistence type="predicted"/>
<keyword evidence="1" id="KW-1133">Transmembrane helix</keyword>
<name>A0A1J3GCZ7_NOCCA</name>
<evidence type="ECO:0000313" key="2">
    <source>
        <dbReference type="EMBL" id="JAU54105.1"/>
    </source>
</evidence>
<organism evidence="2">
    <name type="scientific">Noccaea caerulescens</name>
    <name type="common">Alpine penny-cress</name>
    <name type="synonym">Thlaspi caerulescens</name>
    <dbReference type="NCBI Taxonomy" id="107243"/>
    <lineage>
        <taxon>Eukaryota</taxon>
        <taxon>Viridiplantae</taxon>
        <taxon>Streptophyta</taxon>
        <taxon>Embryophyta</taxon>
        <taxon>Tracheophyta</taxon>
        <taxon>Spermatophyta</taxon>
        <taxon>Magnoliopsida</taxon>
        <taxon>eudicotyledons</taxon>
        <taxon>Gunneridae</taxon>
        <taxon>Pentapetalae</taxon>
        <taxon>rosids</taxon>
        <taxon>malvids</taxon>
        <taxon>Brassicales</taxon>
        <taxon>Brassicaceae</taxon>
        <taxon>Coluteocarpeae</taxon>
        <taxon>Noccaea</taxon>
    </lineage>
</organism>
<keyword evidence="1" id="KW-0472">Membrane</keyword>
<keyword evidence="1" id="KW-0812">Transmembrane</keyword>
<protein>
    <submittedName>
        <fullName evidence="2">Uncharacterized protein</fullName>
    </submittedName>
</protein>
<dbReference type="EMBL" id="GEVL01023236">
    <property type="protein sequence ID" value="JAU54105.1"/>
    <property type="molecule type" value="Transcribed_RNA"/>
</dbReference>